<sequence length="351" mass="40455">MSPAPICSMKSLNEGLEFMSMISKYALKQSEYLKKGGNSMTKWTSNNDNVALKDVMEKTNEVFSLFSEKLINFANEYDKSIKSIKIINDNEKLIKDVEKKLGHLIEEEKNMEKEIRKYGRSSMRLFKSKKLTTLAIMHHDLKKIRNAKAVSEKELSDIVAEMEVAKMYRFRKGMEGIAVAWKNLAIDMVSIFTCQQKLVDNVPAIVKEDVRELVYEGSEQTKIIVEDLKEKLKRHNSCIKTPNVINKRNIFIKQRSHDESHKNEPSSPPPSAPTFERSLKKKRPFESSFSHSIDSTYSSCDSLNGKIIIPMNPFVQQELLEKEAYMSCLYPKLPKLVYNEKLACTYENFPI</sequence>
<evidence type="ECO:0000313" key="4">
    <source>
        <dbReference type="WBParaSite" id="PTRK_0000885000.1"/>
    </source>
</evidence>
<organism evidence="3 4">
    <name type="scientific">Parastrongyloides trichosuri</name>
    <name type="common">Possum-specific nematode worm</name>
    <dbReference type="NCBI Taxonomy" id="131310"/>
    <lineage>
        <taxon>Eukaryota</taxon>
        <taxon>Metazoa</taxon>
        <taxon>Ecdysozoa</taxon>
        <taxon>Nematoda</taxon>
        <taxon>Chromadorea</taxon>
        <taxon>Rhabditida</taxon>
        <taxon>Tylenchina</taxon>
        <taxon>Panagrolaimomorpha</taxon>
        <taxon>Strongyloidoidea</taxon>
        <taxon>Strongyloididae</taxon>
        <taxon>Parastrongyloides</taxon>
    </lineage>
</organism>
<reference evidence="4" key="1">
    <citation type="submission" date="2017-02" db="UniProtKB">
        <authorList>
            <consortium name="WormBaseParasite"/>
        </authorList>
    </citation>
    <scope>IDENTIFICATION</scope>
</reference>
<keyword evidence="3" id="KW-1185">Reference proteome</keyword>
<feature type="region of interest" description="Disordered" evidence="2">
    <location>
        <begin position="256"/>
        <end position="277"/>
    </location>
</feature>
<dbReference type="InterPro" id="IPR027267">
    <property type="entry name" value="AH/BAR_dom_sf"/>
</dbReference>
<name>A0A0N4ZL39_PARTI</name>
<evidence type="ECO:0000256" key="1">
    <source>
        <dbReference type="SAM" id="Coils"/>
    </source>
</evidence>
<dbReference type="WBParaSite" id="PTRK_0000885000.1">
    <property type="protein sequence ID" value="PTRK_0000885000.1"/>
    <property type="gene ID" value="PTRK_0000885000"/>
</dbReference>
<evidence type="ECO:0000313" key="3">
    <source>
        <dbReference type="Proteomes" id="UP000038045"/>
    </source>
</evidence>
<dbReference type="STRING" id="131310.A0A0N4ZL39"/>
<dbReference type="Gene3D" id="1.20.1270.60">
    <property type="entry name" value="Arfaptin homology (AH) domain/BAR domain"/>
    <property type="match status" value="1"/>
</dbReference>
<accession>A0A0N4ZL39</accession>
<keyword evidence="1" id="KW-0175">Coiled coil</keyword>
<dbReference type="Proteomes" id="UP000038045">
    <property type="component" value="Unplaced"/>
</dbReference>
<dbReference type="AlphaFoldDB" id="A0A0N4ZL39"/>
<feature type="coiled-coil region" evidence="1">
    <location>
        <begin position="87"/>
        <end position="114"/>
    </location>
</feature>
<evidence type="ECO:0000256" key="2">
    <source>
        <dbReference type="SAM" id="MobiDB-lite"/>
    </source>
</evidence>
<proteinExistence type="predicted"/>
<protein>
    <submittedName>
        <fullName evidence="4">Uncharacterized protein</fullName>
    </submittedName>
</protein>